<dbReference type="PANTHER" id="PTHR30313:SF2">
    <property type="entry name" value="DNA PRIMASE"/>
    <property type="match status" value="1"/>
</dbReference>
<dbReference type="InterPro" id="IPR037068">
    <property type="entry name" value="DNA_primase_core_N_sf"/>
</dbReference>
<dbReference type="SMART" id="SM00400">
    <property type="entry name" value="ZnF_CHCC"/>
    <property type="match status" value="1"/>
</dbReference>
<dbReference type="InterPro" id="IPR036977">
    <property type="entry name" value="DNA_primase_Znf_CHC2"/>
</dbReference>
<feature type="zinc finger region" description="CHC2-type" evidence="12">
    <location>
        <begin position="41"/>
        <end position="65"/>
    </location>
</feature>
<accession>A0A2P7N095</accession>
<evidence type="ECO:0000256" key="3">
    <source>
        <dbReference type="ARBA" id="ARBA00022679"/>
    </source>
</evidence>
<dbReference type="NCBIfam" id="TIGR01391">
    <property type="entry name" value="dnaG"/>
    <property type="match status" value="1"/>
</dbReference>
<dbReference type="EC" id="2.7.7.101" evidence="12"/>
<dbReference type="Pfam" id="PF13155">
    <property type="entry name" value="Toprim_2"/>
    <property type="match status" value="1"/>
</dbReference>
<dbReference type="GO" id="GO:1990077">
    <property type="term" value="C:primosome complex"/>
    <property type="evidence" value="ECO:0007669"/>
    <property type="project" value="UniProtKB-KW"/>
</dbReference>
<dbReference type="AlphaFoldDB" id="A0A2P7N095"/>
<dbReference type="PROSITE" id="PS50880">
    <property type="entry name" value="TOPRIM"/>
    <property type="match status" value="1"/>
</dbReference>
<reference evidence="14 15" key="1">
    <citation type="journal article" date="2018" name="Environ. Microbiol.">
        <title>Ecological and genomic features of two widespread freshwater picocyanobacteria.</title>
        <authorList>
            <person name="Cabello-Yeves P.J."/>
            <person name="Picazo A."/>
            <person name="Camacho A."/>
            <person name="Callieri C."/>
            <person name="Rosselli R."/>
            <person name="Roda-Garcia J.J."/>
            <person name="Coutinho F.H."/>
            <person name="Rodriguez-Valera F."/>
        </authorList>
    </citation>
    <scope>NUCLEOTIDE SEQUENCE [LARGE SCALE GENOMIC DNA]</scope>
    <source>
        <strain evidence="14 15">Tous</strain>
    </source>
</reference>
<evidence type="ECO:0000256" key="5">
    <source>
        <dbReference type="ARBA" id="ARBA00022705"/>
    </source>
</evidence>
<keyword evidence="11 12" id="KW-0804">Transcription</keyword>
<evidence type="ECO:0000259" key="13">
    <source>
        <dbReference type="PROSITE" id="PS50880"/>
    </source>
</evidence>
<dbReference type="Pfam" id="PF01807">
    <property type="entry name" value="Zn_ribbon_DnaG"/>
    <property type="match status" value="1"/>
</dbReference>
<comment type="catalytic activity">
    <reaction evidence="12">
        <text>ssDNA + n NTP = ssDNA/pppN(pN)n-1 hybrid + (n-1) diphosphate.</text>
        <dbReference type="EC" id="2.7.7.101"/>
    </reaction>
</comment>
<dbReference type="GO" id="GO:0003899">
    <property type="term" value="F:DNA-directed RNA polymerase activity"/>
    <property type="evidence" value="ECO:0007669"/>
    <property type="project" value="UniProtKB-UniRule"/>
</dbReference>
<dbReference type="GO" id="GO:0000428">
    <property type="term" value="C:DNA-directed RNA polymerase complex"/>
    <property type="evidence" value="ECO:0007669"/>
    <property type="project" value="UniProtKB-KW"/>
</dbReference>
<dbReference type="SUPFAM" id="SSF56731">
    <property type="entry name" value="DNA primase core"/>
    <property type="match status" value="1"/>
</dbReference>
<feature type="domain" description="Toprim" evidence="13">
    <location>
        <begin position="270"/>
        <end position="355"/>
    </location>
</feature>
<keyword evidence="15" id="KW-1185">Reference proteome</keyword>
<comment type="caution">
    <text evidence="14">The sequence shown here is derived from an EMBL/GenBank/DDBJ whole genome shotgun (WGS) entry which is preliminary data.</text>
</comment>
<keyword evidence="7 12" id="KW-0863">Zinc-finger</keyword>
<organism evidence="14 15">
    <name type="scientific">Cyanobium usitatum str. Tous</name>
    <dbReference type="NCBI Taxonomy" id="2116684"/>
    <lineage>
        <taxon>Bacteria</taxon>
        <taxon>Bacillati</taxon>
        <taxon>Cyanobacteriota</taxon>
        <taxon>Cyanophyceae</taxon>
        <taxon>Synechococcales</taxon>
        <taxon>Prochlorococcaceae</taxon>
        <taxon>Cyanobium</taxon>
    </lineage>
</organism>
<evidence type="ECO:0000313" key="15">
    <source>
        <dbReference type="Proteomes" id="UP000243002"/>
    </source>
</evidence>
<evidence type="ECO:0000256" key="8">
    <source>
        <dbReference type="ARBA" id="ARBA00022833"/>
    </source>
</evidence>
<keyword evidence="2 12" id="KW-0639">Primosome</keyword>
<dbReference type="PANTHER" id="PTHR30313">
    <property type="entry name" value="DNA PRIMASE"/>
    <property type="match status" value="1"/>
</dbReference>
<dbReference type="InterPro" id="IPR034151">
    <property type="entry name" value="TOPRIM_DnaG_bac"/>
</dbReference>
<evidence type="ECO:0000256" key="10">
    <source>
        <dbReference type="ARBA" id="ARBA00023125"/>
    </source>
</evidence>
<comment type="function">
    <text evidence="12">RNA polymerase that catalyzes the synthesis of short RNA molecules used as primers for DNA polymerase during DNA replication.</text>
</comment>
<evidence type="ECO:0000256" key="11">
    <source>
        <dbReference type="ARBA" id="ARBA00023163"/>
    </source>
</evidence>
<dbReference type="InterPro" id="IPR019475">
    <property type="entry name" value="DNA_primase_DnaB-bd"/>
</dbReference>
<evidence type="ECO:0000256" key="6">
    <source>
        <dbReference type="ARBA" id="ARBA00022723"/>
    </source>
</evidence>
<dbReference type="InterPro" id="IPR002694">
    <property type="entry name" value="Znf_CHC2"/>
</dbReference>
<name>A0A2P7N095_9CYAN</name>
<protein>
    <recommendedName>
        <fullName evidence="12">DNA primase</fullName>
        <ecNumber evidence="12">2.7.7.101</ecNumber>
    </recommendedName>
</protein>
<dbReference type="Gene3D" id="3.90.980.10">
    <property type="entry name" value="DNA primase, catalytic core, N-terminal domain"/>
    <property type="match status" value="1"/>
</dbReference>
<dbReference type="EMBL" id="PXXO01000002">
    <property type="protein sequence ID" value="PSJ06890.1"/>
    <property type="molecule type" value="Genomic_DNA"/>
</dbReference>
<dbReference type="GO" id="GO:0006269">
    <property type="term" value="P:DNA replication, synthesis of primer"/>
    <property type="evidence" value="ECO:0007669"/>
    <property type="project" value="UniProtKB-UniRule"/>
</dbReference>
<evidence type="ECO:0000256" key="4">
    <source>
        <dbReference type="ARBA" id="ARBA00022695"/>
    </source>
</evidence>
<dbReference type="Proteomes" id="UP000243002">
    <property type="component" value="Unassembled WGS sequence"/>
</dbReference>
<keyword evidence="4 12" id="KW-0548">Nucleotidyltransferase</keyword>
<evidence type="ECO:0000256" key="2">
    <source>
        <dbReference type="ARBA" id="ARBA00022515"/>
    </source>
</evidence>
<dbReference type="Pfam" id="PF10410">
    <property type="entry name" value="DnaB_bind"/>
    <property type="match status" value="1"/>
</dbReference>
<evidence type="ECO:0000256" key="1">
    <source>
        <dbReference type="ARBA" id="ARBA00022478"/>
    </source>
</evidence>
<evidence type="ECO:0000256" key="12">
    <source>
        <dbReference type="HAMAP-Rule" id="MF_00974"/>
    </source>
</evidence>
<dbReference type="Gene3D" id="3.90.580.10">
    <property type="entry name" value="Zinc finger, CHC2-type domain"/>
    <property type="match status" value="1"/>
</dbReference>
<comment type="similarity">
    <text evidence="12">Belongs to the DnaG primase family.</text>
</comment>
<dbReference type="SUPFAM" id="SSF57783">
    <property type="entry name" value="Zinc beta-ribbon"/>
    <property type="match status" value="1"/>
</dbReference>
<sequence>MSLPRLHPRTIEAVKERADIVDVVGEHVVLKKKGREYVGICPFHDDTSPSMTVSPAKQFYYCFSCGAGGNAIKFLMEHQRQSFSDVVLELARKYQLPIETLDGPQQERLRKQLSRREQLHRVLTLAAGWFRSQLRAPEGAAALTYLRESRGLSEATLEAFELGFAPDRWDGLLSHLQQVERLGPELLEEAGLVVPRKGASSQDSRGFYDRFRGRVMVPIKDRQGRVIGFGGRSLDGGEPKYLNSPETEVFEKGKHLFGLDKAAAAIRKDDRAVVVEGYFDVIALHAAGITNAVASLGTALSSQQITQLCRCCEGRRMVLNFDSDGAGVRAAQRAIGEVEQLALQGQLELRVLQLPSGKDPDEFLKSQGAGDYRALLDQAPLWLDWQIEQVLEGRDLARPDQFQLAVTALVALLGKLPQSAVRSHYLQRVAERLSGGQARLAIQLEDDLRQQVKGQRWHGRSQKWELPGEAGLRERAEAEVLRMYLHCPGYRSAIRVELRQRELDDFALKHHRLLWAAISGLEEVNLGVGRLEAINRGHDPGSDLADLDLPRLLGDQLVVEQSALLSRLTPLLEPNELQRMAFSQPLLQLRGATASLERQKSVKRCRHLLDAWSSQRLETLERCIARLLEQEREEARATASGLAPLSDMESRIEALFSELNSDALRFQELYYNERKHLEHLDSQRRAGYEEVMAQPAA</sequence>
<dbReference type="InterPro" id="IPR006171">
    <property type="entry name" value="TOPRIM_dom"/>
</dbReference>
<gene>
    <name evidence="12" type="primary">dnaG</name>
    <name evidence="14" type="ORF">C7K55_02700</name>
</gene>
<dbReference type="HAMAP" id="MF_00974">
    <property type="entry name" value="DNA_primase_DnaG"/>
    <property type="match status" value="1"/>
</dbReference>
<dbReference type="FunFam" id="3.40.1360.10:FF:000002">
    <property type="entry name" value="DNA primase"/>
    <property type="match status" value="1"/>
</dbReference>
<keyword evidence="1 12" id="KW-0240">DNA-directed RNA polymerase</keyword>
<keyword evidence="3 12" id="KW-0808">Transferase</keyword>
<keyword evidence="10 12" id="KW-0238">DNA-binding</keyword>
<evidence type="ECO:0000256" key="7">
    <source>
        <dbReference type="ARBA" id="ARBA00022771"/>
    </source>
</evidence>
<comment type="domain">
    <text evidence="12">Contains an N-terminal zinc-binding domain, a central core domain that contains the primase activity, and a C-terminal DnaB-binding domain.</text>
</comment>
<evidence type="ECO:0000313" key="14">
    <source>
        <dbReference type="EMBL" id="PSJ06890.1"/>
    </source>
</evidence>
<dbReference type="Gene3D" id="3.40.1360.10">
    <property type="match status" value="1"/>
</dbReference>
<dbReference type="CDD" id="cd03364">
    <property type="entry name" value="TOPRIM_DnaG_primases"/>
    <property type="match status" value="1"/>
</dbReference>
<proteinExistence type="inferred from homology"/>
<keyword evidence="6 12" id="KW-0479">Metal-binding</keyword>
<dbReference type="InterPro" id="IPR013264">
    <property type="entry name" value="DNAG_N"/>
</dbReference>
<keyword evidence="8 12" id="KW-0862">Zinc</keyword>
<dbReference type="Pfam" id="PF08275">
    <property type="entry name" value="DNAG_N"/>
    <property type="match status" value="1"/>
</dbReference>
<dbReference type="RefSeq" id="WP_106501862.1">
    <property type="nucleotide sequence ID" value="NZ_PXXO01000002.1"/>
</dbReference>
<dbReference type="InterPro" id="IPR050219">
    <property type="entry name" value="DnaG_primase"/>
</dbReference>
<dbReference type="GO" id="GO:0003677">
    <property type="term" value="F:DNA binding"/>
    <property type="evidence" value="ECO:0007669"/>
    <property type="project" value="UniProtKB-KW"/>
</dbReference>
<dbReference type="InterPro" id="IPR030846">
    <property type="entry name" value="DnaG_bac"/>
</dbReference>
<dbReference type="GO" id="GO:0008270">
    <property type="term" value="F:zinc ion binding"/>
    <property type="evidence" value="ECO:0007669"/>
    <property type="project" value="UniProtKB-UniRule"/>
</dbReference>
<comment type="cofactor">
    <cofactor evidence="12">
        <name>Zn(2+)</name>
        <dbReference type="ChEBI" id="CHEBI:29105"/>
    </cofactor>
    <text evidence="12">Binds 1 zinc ion per monomer.</text>
</comment>
<keyword evidence="5 12" id="KW-0235">DNA replication</keyword>
<dbReference type="GO" id="GO:0005737">
    <property type="term" value="C:cytoplasm"/>
    <property type="evidence" value="ECO:0007669"/>
    <property type="project" value="TreeGrafter"/>
</dbReference>
<dbReference type="FunFam" id="3.90.580.10:FF:000001">
    <property type="entry name" value="DNA primase"/>
    <property type="match status" value="1"/>
</dbReference>
<dbReference type="OrthoDB" id="9803773at2"/>
<dbReference type="InterPro" id="IPR006295">
    <property type="entry name" value="DNA_primase_DnaG"/>
</dbReference>
<evidence type="ECO:0000256" key="9">
    <source>
        <dbReference type="ARBA" id="ARBA00022842"/>
    </source>
</evidence>
<keyword evidence="9" id="KW-0460">Magnesium</keyword>
<comment type="subunit">
    <text evidence="12">Monomer. Interacts with DnaB.</text>
</comment>
<dbReference type="SMART" id="SM00493">
    <property type="entry name" value="TOPRIM"/>
    <property type="match status" value="1"/>
</dbReference>